<reference evidence="1 2" key="1">
    <citation type="submission" date="2023-01" db="EMBL/GenBank/DDBJ databases">
        <authorList>
            <person name="Whitehead M."/>
        </authorList>
    </citation>
    <scope>NUCLEOTIDE SEQUENCE [LARGE SCALE GENOMIC DNA]</scope>
</reference>
<proteinExistence type="predicted"/>
<gene>
    <name evidence="1" type="ORF">MEUPH1_LOCUS21521</name>
</gene>
<sequence length="69" mass="8035">MVCPINKGTYRIINGTVDIGAALLLYPQATDYQWRIVQKMYSDDKFIGSAMMEVYFFGYRKKMKSILKL</sequence>
<accession>A0AAV0XFL3</accession>
<protein>
    <submittedName>
        <fullName evidence="1">Uncharacterized protein</fullName>
    </submittedName>
</protein>
<name>A0AAV0XFL3_9HEMI</name>
<evidence type="ECO:0000313" key="2">
    <source>
        <dbReference type="Proteomes" id="UP001160148"/>
    </source>
</evidence>
<dbReference type="EMBL" id="CARXXK010000004">
    <property type="protein sequence ID" value="CAI6366998.1"/>
    <property type="molecule type" value="Genomic_DNA"/>
</dbReference>
<comment type="caution">
    <text evidence="1">The sequence shown here is derived from an EMBL/GenBank/DDBJ whole genome shotgun (WGS) entry which is preliminary data.</text>
</comment>
<evidence type="ECO:0000313" key="1">
    <source>
        <dbReference type="EMBL" id="CAI6366998.1"/>
    </source>
</evidence>
<dbReference type="Proteomes" id="UP001160148">
    <property type="component" value="Unassembled WGS sequence"/>
</dbReference>
<dbReference type="AlphaFoldDB" id="A0AAV0XFL3"/>
<keyword evidence="2" id="KW-1185">Reference proteome</keyword>
<organism evidence="1 2">
    <name type="scientific">Macrosiphum euphorbiae</name>
    <name type="common">potato aphid</name>
    <dbReference type="NCBI Taxonomy" id="13131"/>
    <lineage>
        <taxon>Eukaryota</taxon>
        <taxon>Metazoa</taxon>
        <taxon>Ecdysozoa</taxon>
        <taxon>Arthropoda</taxon>
        <taxon>Hexapoda</taxon>
        <taxon>Insecta</taxon>
        <taxon>Pterygota</taxon>
        <taxon>Neoptera</taxon>
        <taxon>Paraneoptera</taxon>
        <taxon>Hemiptera</taxon>
        <taxon>Sternorrhyncha</taxon>
        <taxon>Aphidomorpha</taxon>
        <taxon>Aphidoidea</taxon>
        <taxon>Aphididae</taxon>
        <taxon>Macrosiphini</taxon>
        <taxon>Macrosiphum</taxon>
    </lineage>
</organism>